<evidence type="ECO:0000256" key="2">
    <source>
        <dbReference type="ARBA" id="ARBA00004141"/>
    </source>
</evidence>
<gene>
    <name evidence="9" type="ORF">C5167_009009</name>
</gene>
<evidence type="ECO:0000256" key="6">
    <source>
        <dbReference type="ARBA" id="ARBA00023136"/>
    </source>
</evidence>
<evidence type="ECO:0000256" key="1">
    <source>
        <dbReference type="ARBA" id="ARBA00002501"/>
    </source>
</evidence>
<proteinExistence type="inferred from homology"/>
<protein>
    <recommendedName>
        <fullName evidence="11">PRA1 family protein</fullName>
    </recommendedName>
</protein>
<name>A0A4Y7JZ96_PAPSO</name>
<keyword evidence="10" id="KW-1185">Reference proteome</keyword>
<dbReference type="EMBL" id="CM010720">
    <property type="protein sequence ID" value="RZC65321.1"/>
    <property type="molecule type" value="Genomic_DNA"/>
</dbReference>
<reference evidence="9 10" key="1">
    <citation type="journal article" date="2018" name="Science">
        <title>The opium poppy genome and morphinan production.</title>
        <authorList>
            <person name="Guo L."/>
            <person name="Winzer T."/>
            <person name="Yang X."/>
            <person name="Li Y."/>
            <person name="Ning Z."/>
            <person name="He Z."/>
            <person name="Teodor R."/>
            <person name="Lu Y."/>
            <person name="Bowser T.A."/>
            <person name="Graham I.A."/>
            <person name="Ye K."/>
        </authorList>
    </citation>
    <scope>NUCLEOTIDE SEQUENCE [LARGE SCALE GENOMIC DNA]</scope>
    <source>
        <strain evidence="10">cv. HN1</strain>
        <tissue evidence="9">Leaves</tissue>
    </source>
</reference>
<organism evidence="9 10">
    <name type="scientific">Papaver somniferum</name>
    <name type="common">Opium poppy</name>
    <dbReference type="NCBI Taxonomy" id="3469"/>
    <lineage>
        <taxon>Eukaryota</taxon>
        <taxon>Viridiplantae</taxon>
        <taxon>Streptophyta</taxon>
        <taxon>Embryophyta</taxon>
        <taxon>Tracheophyta</taxon>
        <taxon>Spermatophyta</taxon>
        <taxon>Magnoliopsida</taxon>
        <taxon>Ranunculales</taxon>
        <taxon>Papaveraceae</taxon>
        <taxon>Papaveroideae</taxon>
        <taxon>Papaver</taxon>
    </lineage>
</organism>
<evidence type="ECO:0000256" key="3">
    <source>
        <dbReference type="ARBA" id="ARBA00006483"/>
    </source>
</evidence>
<evidence type="ECO:0008006" key="11">
    <source>
        <dbReference type="Google" id="ProtNLM"/>
    </source>
</evidence>
<sequence length="386" mass="43476">MVFSANPLSLSVPEPAFESWHRDTGYLEILDERTTNLDHHSSYSSNNQSDKKTTTTAAASSTTKSSSSSTITSTSTITYTLFALSFSYLSIIFSLFTLNPFSKLTTDDFSGNTLSWTVGFIGSFDSYSFPSTPSQAKLRVHENIKRYARNYATLLVLFFACSLYQMPVSLLGLVSGLALWDSVRYCSHRWNLEEYPSLKLTLVRFAQCGEFLSRLPTCFKRTISAQRIFYLIYYGLALTWSFAAGISLSGKYSLPSLPLILMAFITGRIPWMIVNRWLQIKQYIATTTSRHSFRDIKFSAGKMAKKGVLLDRGEVVFYEEKPVFLRATAVILYCSSVQIATFWAIAVGYAGMRRAKRNQTKVAISVLMEKSVVHTESQSQEGEDFF</sequence>
<feature type="transmembrane region" description="Helical" evidence="8">
    <location>
        <begin position="330"/>
        <end position="352"/>
    </location>
</feature>
<dbReference type="PANTHER" id="PTHR19317:SF1">
    <property type="entry name" value="PRA1 FAMILY PROTEIN H"/>
    <property type="match status" value="1"/>
</dbReference>
<keyword evidence="6 8" id="KW-0472">Membrane</keyword>
<evidence type="ECO:0000256" key="7">
    <source>
        <dbReference type="SAM" id="MobiDB-lite"/>
    </source>
</evidence>
<keyword evidence="4 8" id="KW-0812">Transmembrane</keyword>
<feature type="transmembrane region" description="Helical" evidence="8">
    <location>
        <begin position="77"/>
        <end position="98"/>
    </location>
</feature>
<dbReference type="GO" id="GO:0016020">
    <property type="term" value="C:membrane"/>
    <property type="evidence" value="ECO:0007669"/>
    <property type="project" value="UniProtKB-SubCell"/>
</dbReference>
<evidence type="ECO:0000256" key="5">
    <source>
        <dbReference type="ARBA" id="ARBA00022989"/>
    </source>
</evidence>
<dbReference type="PANTHER" id="PTHR19317">
    <property type="entry name" value="PRENYLATED RAB ACCEPTOR 1-RELATED"/>
    <property type="match status" value="1"/>
</dbReference>
<feature type="compositionally biased region" description="Low complexity" evidence="7">
    <location>
        <begin position="54"/>
        <end position="70"/>
    </location>
</feature>
<evidence type="ECO:0000256" key="8">
    <source>
        <dbReference type="SAM" id="Phobius"/>
    </source>
</evidence>
<comment type="similarity">
    <text evidence="3">Belongs to the PRA1 family.</text>
</comment>
<dbReference type="Pfam" id="PF03208">
    <property type="entry name" value="PRA1"/>
    <property type="match status" value="1"/>
</dbReference>
<feature type="transmembrane region" description="Helical" evidence="8">
    <location>
        <begin position="254"/>
        <end position="274"/>
    </location>
</feature>
<comment type="function">
    <text evidence="1">May be involved in both secretory and endocytic intracellular trafficking in the endosomal/prevacuolar compartments.</text>
</comment>
<dbReference type="AlphaFoldDB" id="A0A4Y7JZ96"/>
<keyword evidence="5 8" id="KW-1133">Transmembrane helix</keyword>
<comment type="subcellular location">
    <subcellularLocation>
        <location evidence="2">Membrane</location>
        <topology evidence="2">Multi-pass membrane protein</topology>
    </subcellularLocation>
</comment>
<feature type="transmembrane region" description="Helical" evidence="8">
    <location>
        <begin position="228"/>
        <end position="248"/>
    </location>
</feature>
<dbReference type="Proteomes" id="UP000316621">
    <property type="component" value="Chromosome 6"/>
</dbReference>
<dbReference type="Gramene" id="RZC65321">
    <property type="protein sequence ID" value="RZC65321"/>
    <property type="gene ID" value="C5167_009009"/>
</dbReference>
<accession>A0A4Y7JZ96</accession>
<dbReference type="GO" id="GO:0005783">
    <property type="term" value="C:endoplasmic reticulum"/>
    <property type="evidence" value="ECO:0007669"/>
    <property type="project" value="UniProtKB-ARBA"/>
</dbReference>
<dbReference type="InterPro" id="IPR004895">
    <property type="entry name" value="Prenylated_rab_accept_PRA1"/>
</dbReference>
<dbReference type="STRING" id="3469.A0A4Y7JZ96"/>
<evidence type="ECO:0000313" key="9">
    <source>
        <dbReference type="EMBL" id="RZC65321.1"/>
    </source>
</evidence>
<dbReference type="GO" id="GO:0005794">
    <property type="term" value="C:Golgi apparatus"/>
    <property type="evidence" value="ECO:0007669"/>
    <property type="project" value="TreeGrafter"/>
</dbReference>
<feature type="transmembrane region" description="Helical" evidence="8">
    <location>
        <begin position="151"/>
        <end position="180"/>
    </location>
</feature>
<dbReference type="GO" id="GO:0016192">
    <property type="term" value="P:vesicle-mediated transport"/>
    <property type="evidence" value="ECO:0007669"/>
    <property type="project" value="TreeGrafter"/>
</dbReference>
<evidence type="ECO:0000313" key="10">
    <source>
        <dbReference type="Proteomes" id="UP000316621"/>
    </source>
</evidence>
<evidence type="ECO:0000256" key="4">
    <source>
        <dbReference type="ARBA" id="ARBA00022692"/>
    </source>
</evidence>
<feature type="region of interest" description="Disordered" evidence="7">
    <location>
        <begin position="38"/>
        <end position="70"/>
    </location>
</feature>